<accession>A0A8T0FLY7</accession>
<dbReference type="EMBL" id="JABXBU010000012">
    <property type="protein sequence ID" value="KAF8789803.1"/>
    <property type="molecule type" value="Genomic_DNA"/>
</dbReference>
<organism evidence="1 2">
    <name type="scientific">Argiope bruennichi</name>
    <name type="common">Wasp spider</name>
    <name type="synonym">Aranea bruennichi</name>
    <dbReference type="NCBI Taxonomy" id="94029"/>
    <lineage>
        <taxon>Eukaryota</taxon>
        <taxon>Metazoa</taxon>
        <taxon>Ecdysozoa</taxon>
        <taxon>Arthropoda</taxon>
        <taxon>Chelicerata</taxon>
        <taxon>Arachnida</taxon>
        <taxon>Araneae</taxon>
        <taxon>Araneomorphae</taxon>
        <taxon>Entelegynae</taxon>
        <taxon>Araneoidea</taxon>
        <taxon>Araneidae</taxon>
        <taxon>Argiope</taxon>
    </lineage>
</organism>
<dbReference type="Proteomes" id="UP000807504">
    <property type="component" value="Unassembled WGS sequence"/>
</dbReference>
<reference evidence="1" key="1">
    <citation type="journal article" date="2020" name="bioRxiv">
        <title>Chromosome-level reference genome of the European wasp spider Argiope bruennichi: a resource for studies on range expansion and evolutionary adaptation.</title>
        <authorList>
            <person name="Sheffer M.M."/>
            <person name="Hoppe A."/>
            <person name="Krehenwinkel H."/>
            <person name="Uhl G."/>
            <person name="Kuss A.W."/>
            <person name="Jensen L."/>
            <person name="Jensen C."/>
            <person name="Gillespie R.G."/>
            <person name="Hoff K.J."/>
            <person name="Prost S."/>
        </authorList>
    </citation>
    <scope>NUCLEOTIDE SEQUENCE</scope>
</reference>
<gene>
    <name evidence="1" type="ORF">HNY73_007713</name>
</gene>
<proteinExistence type="predicted"/>
<reference evidence="1" key="2">
    <citation type="submission" date="2020-06" db="EMBL/GenBank/DDBJ databases">
        <authorList>
            <person name="Sheffer M."/>
        </authorList>
    </citation>
    <scope>NUCLEOTIDE SEQUENCE</scope>
</reference>
<evidence type="ECO:0000313" key="1">
    <source>
        <dbReference type="EMBL" id="KAF8789803.1"/>
    </source>
</evidence>
<dbReference type="AlphaFoldDB" id="A0A8T0FLY7"/>
<comment type="caution">
    <text evidence="1">The sequence shown here is derived from an EMBL/GenBank/DDBJ whole genome shotgun (WGS) entry which is preliminary data.</text>
</comment>
<name>A0A8T0FLY7_ARGBR</name>
<evidence type="ECO:0000313" key="2">
    <source>
        <dbReference type="Proteomes" id="UP000807504"/>
    </source>
</evidence>
<sequence>MAGQQALNEHNFQTIIRKSQLNPNLKLTLTDKCLRKIVVYFLNSNDILSIIENFKYNDDFTGCRSEHKLHWRNSVEAGVKNKVSKLPLPGSLKKKLMLLIKPISFEILRWKTFLETFISKDRYFFDKSILKQLKWTCEGAIDHRKTAQALLRLDVFDVEKRYRLACLYCLEEDIKLLWEQLPEKRKWYFHGGHENFRIRELQMEFYWPYVLLGKESQLPTHLNSSFNKNALARSARNGNQTVSEYFFRKLAAEERDSALLGALEAAMYRHGGKIVNWPEAYVQVRLGDVASYLLSLLSPEQQMRLLMENPCAILNLFQDWPWHEVFLDIMDMVWPFLPQDHYGTLMDVLRNSNFYFPSLYQKVFKGSPVLFKNYFVHRESRSCITFREFFIDHDIETVRVIFENLNHGDLISLLSSEVFVSFFNRWVMNEWLDMIKLCFQVAPLSETDIKTLRAVYVEFLDSLGNSSCSLMVKKKWEPVFTFLDNVASCNKRISEGKTPTEVKKLCTEEEKNDTEN</sequence>
<protein>
    <submittedName>
        <fullName evidence="1">Uncharacterized protein</fullName>
    </submittedName>
</protein>
<keyword evidence="2" id="KW-1185">Reference proteome</keyword>